<comment type="caution">
    <text evidence="11">The sequence shown here is derived from an EMBL/GenBank/DDBJ whole genome shotgun (WGS) entry which is preliminary data.</text>
</comment>
<feature type="domain" description="Glycosyl hydrolase family 36 N-terminal" evidence="10">
    <location>
        <begin position="46"/>
        <end position="272"/>
    </location>
</feature>
<protein>
    <recommendedName>
        <fullName evidence="2 5">Alpha-galactosidase</fullName>
        <ecNumber evidence="2 5">3.2.1.22</ecNumber>
    </recommendedName>
</protein>
<feature type="binding site" evidence="7">
    <location>
        <begin position="470"/>
        <end position="474"/>
    </location>
    <ligand>
        <name>substrate</name>
    </ligand>
</feature>
<evidence type="ECO:0000256" key="8">
    <source>
        <dbReference type="SAM" id="SignalP"/>
    </source>
</evidence>
<evidence type="ECO:0000259" key="9">
    <source>
        <dbReference type="Pfam" id="PF16874"/>
    </source>
</evidence>
<evidence type="ECO:0000256" key="1">
    <source>
        <dbReference type="ARBA" id="ARBA00001255"/>
    </source>
</evidence>
<feature type="binding site" evidence="7">
    <location>
        <begin position="356"/>
        <end position="357"/>
    </location>
    <ligand>
        <name>substrate</name>
    </ligand>
</feature>
<dbReference type="InterPro" id="IPR017853">
    <property type="entry name" value="GH"/>
</dbReference>
<dbReference type="PIRSF" id="PIRSF005536">
    <property type="entry name" value="Agal"/>
    <property type="match status" value="1"/>
</dbReference>
<dbReference type="InterPro" id="IPR050985">
    <property type="entry name" value="Alpha-glycosidase_related"/>
</dbReference>
<dbReference type="InterPro" id="IPR002252">
    <property type="entry name" value="Glyco_hydro_36"/>
</dbReference>
<sequence>MRKCVLITFLSFILCGVEVCAKSMDFITIETAGLNMFFTLSENKKVSFLYFGDRLVSDSRTTVLNKEYKLRRDGRPLIPEIFPTSGDFLDPALQLTHADGVFTTDLYYVEHNTINVDDNVSETIIRLKDKLYPLFVNVVFKAYKKENIIAQYIELENGENDIVKIEKIASAYLPLHRKSYYLTHFYGGWGAEMKMKEERLTPGTKSIEARTGILTTESVNSSFMLSADAPAQEGTGEIYAGSLAWSGNYKMTFELDKYGMLHMVGGINPYASMLLIEPGKKIKMPEMIWTYSSCGRGQISRNYHDWCRQYALAHGNEIRPVVLNSWEGTYFKFDEKKVKRMIDAAADFGIEMFVLDDGWFGNKYPRDDDRCGLGDWQVNKKKLPGGIGHLADYAHKKGVKFGIWVELEMVNPKSELAEKHPEWIVRSGNRELLLVRSQCVLDLTNPEVQDFIVETFDDIVSSSPNISYIKWDSNRFINRAGSEYLPADKQSHFWVDYINGLYSVYDRVRKKYPHITIQLCSSGGGRLDFGALKYHDEVWASDNTNPLSRIFIQYGTNMFFPAIATGAHVSISPNHQTKMHASLKYRFDVAMAGRLGMELQPEDLQGDERVFAKNAIETYKQIRPIVQFGDLYRLVSPYDEGGWAASMYVDKDKKNAVVFAYSFEFHGRDCFLEFKLDGLDEKKKYKLTELNRMGKKSSFWGNDKIFTGEELMKMGINVNDSAMFDSFVFMITEVN</sequence>
<dbReference type="EMBL" id="QSGO01000005">
    <property type="protein sequence ID" value="RHB36005.1"/>
    <property type="molecule type" value="Genomic_DNA"/>
</dbReference>
<dbReference type="InterPro" id="IPR000111">
    <property type="entry name" value="Glyco_hydro_27/36_CS"/>
</dbReference>
<feature type="active site" description="Proton donor" evidence="6">
    <location>
        <position position="542"/>
    </location>
</feature>
<reference evidence="11 12" key="1">
    <citation type="submission" date="2018-08" db="EMBL/GenBank/DDBJ databases">
        <title>A genome reference for cultivated species of the human gut microbiota.</title>
        <authorList>
            <person name="Zou Y."/>
            <person name="Xue W."/>
            <person name="Luo G."/>
        </authorList>
    </citation>
    <scope>NUCLEOTIDE SEQUENCE [LARGE SCALE GENOMIC DNA]</scope>
    <source>
        <strain evidence="11 12">AM40-30BH</strain>
    </source>
</reference>
<comment type="similarity">
    <text evidence="5">Belongs to the glycosyl hydrolase.</text>
</comment>
<feature type="binding site" evidence="7">
    <location>
        <position position="436"/>
    </location>
    <ligand>
        <name>substrate</name>
    </ligand>
</feature>
<dbReference type="InterPro" id="IPR031705">
    <property type="entry name" value="Glyco_hydro_36_C"/>
</dbReference>
<dbReference type="InterPro" id="IPR031704">
    <property type="entry name" value="Glyco_hydro_36_N"/>
</dbReference>
<dbReference type="GO" id="GO:0016052">
    <property type="term" value="P:carbohydrate catabolic process"/>
    <property type="evidence" value="ECO:0007669"/>
    <property type="project" value="InterPro"/>
</dbReference>
<feature type="domain" description="Glycosyl hydrolase family 36 C-terminal" evidence="9">
    <location>
        <begin position="643"/>
        <end position="730"/>
    </location>
</feature>
<dbReference type="PANTHER" id="PTHR43053:SF3">
    <property type="entry name" value="ALPHA-GALACTOSIDASE C-RELATED"/>
    <property type="match status" value="1"/>
</dbReference>
<keyword evidence="8" id="KW-0732">Signal</keyword>
<evidence type="ECO:0000256" key="6">
    <source>
        <dbReference type="PIRSR" id="PIRSR005536-1"/>
    </source>
</evidence>
<dbReference type="EC" id="3.2.1.22" evidence="2 5"/>
<evidence type="ECO:0000256" key="4">
    <source>
        <dbReference type="ARBA" id="ARBA00023295"/>
    </source>
</evidence>
<feature type="chain" id="PRO_5019507745" description="Alpha-galactosidase" evidence="8">
    <location>
        <begin position="22"/>
        <end position="735"/>
    </location>
</feature>
<feature type="signal peptide" evidence="8">
    <location>
        <begin position="1"/>
        <end position="21"/>
    </location>
</feature>
<accession>A0A413VQW7</accession>
<gene>
    <name evidence="11" type="ORF">DW888_09240</name>
</gene>
<dbReference type="InterPro" id="IPR013785">
    <property type="entry name" value="Aldolase_TIM"/>
</dbReference>
<feature type="active site" description="Nucleophile" evidence="6">
    <location>
        <position position="472"/>
    </location>
</feature>
<dbReference type="PANTHER" id="PTHR43053">
    <property type="entry name" value="GLYCOSIDASE FAMILY 31"/>
    <property type="match status" value="1"/>
</dbReference>
<dbReference type="AlphaFoldDB" id="A0A413VQW7"/>
<dbReference type="Gene3D" id="3.20.20.70">
    <property type="entry name" value="Aldolase class I"/>
    <property type="match status" value="1"/>
</dbReference>
<proteinExistence type="inferred from homology"/>
<dbReference type="InterPro" id="IPR013780">
    <property type="entry name" value="Glyco_hydro_b"/>
</dbReference>
<name>A0A413VQW7_9BACE</name>
<evidence type="ECO:0000256" key="2">
    <source>
        <dbReference type="ARBA" id="ARBA00012755"/>
    </source>
</evidence>
<dbReference type="Gene3D" id="2.60.40.1180">
    <property type="entry name" value="Golgi alpha-mannosidase II"/>
    <property type="match status" value="1"/>
</dbReference>
<dbReference type="PROSITE" id="PS00512">
    <property type="entry name" value="ALPHA_GALACTOSIDASE"/>
    <property type="match status" value="1"/>
</dbReference>
<keyword evidence="3 5" id="KW-0378">Hydrolase</keyword>
<dbReference type="RefSeq" id="WP_122201368.1">
    <property type="nucleotide sequence ID" value="NZ_CABJFV010000005.1"/>
</dbReference>
<feature type="binding site" evidence="7">
    <location>
        <position position="189"/>
    </location>
    <ligand>
        <name>substrate</name>
    </ligand>
</feature>
<comment type="catalytic activity">
    <reaction evidence="1 5">
        <text>Hydrolysis of terminal, non-reducing alpha-D-galactose residues in alpha-D-galactosides, including galactose oligosaccharides, galactomannans and galactolipids.</text>
        <dbReference type="EC" id="3.2.1.22"/>
    </reaction>
</comment>
<dbReference type="CDD" id="cd14791">
    <property type="entry name" value="GH36"/>
    <property type="match status" value="1"/>
</dbReference>
<dbReference type="Proteomes" id="UP000284379">
    <property type="component" value="Unassembled WGS sequence"/>
</dbReference>
<evidence type="ECO:0000256" key="5">
    <source>
        <dbReference type="PIRNR" id="PIRNR005536"/>
    </source>
</evidence>
<dbReference type="Pfam" id="PF16874">
    <property type="entry name" value="Glyco_hydro_36C"/>
    <property type="match status" value="1"/>
</dbReference>
<dbReference type="Pfam" id="PF16875">
    <property type="entry name" value="Glyco_hydro_36N"/>
    <property type="match status" value="1"/>
</dbReference>
<dbReference type="SUPFAM" id="SSF51445">
    <property type="entry name" value="(Trans)glycosidases"/>
    <property type="match status" value="1"/>
</dbReference>
<organism evidence="11 12">
    <name type="scientific">Bacteroides nordii</name>
    <dbReference type="NCBI Taxonomy" id="291645"/>
    <lineage>
        <taxon>Bacteria</taxon>
        <taxon>Pseudomonadati</taxon>
        <taxon>Bacteroidota</taxon>
        <taxon>Bacteroidia</taxon>
        <taxon>Bacteroidales</taxon>
        <taxon>Bacteroidaceae</taxon>
        <taxon>Bacteroides</taxon>
    </lineage>
</organism>
<dbReference type="PRINTS" id="PR00743">
    <property type="entry name" value="GLHYDRLASE36"/>
</dbReference>
<evidence type="ECO:0000313" key="11">
    <source>
        <dbReference type="EMBL" id="RHB36005.1"/>
    </source>
</evidence>
<evidence type="ECO:0000256" key="7">
    <source>
        <dbReference type="PIRSR" id="PIRSR005536-2"/>
    </source>
</evidence>
<keyword evidence="4 5" id="KW-0326">Glycosidase</keyword>
<evidence type="ECO:0000259" key="10">
    <source>
        <dbReference type="Pfam" id="PF16875"/>
    </source>
</evidence>
<dbReference type="InterPro" id="IPR038417">
    <property type="entry name" value="Alpga-gal_N_sf"/>
</dbReference>
<dbReference type="Gene3D" id="2.70.98.60">
    <property type="entry name" value="alpha-galactosidase from lactobacil brevis"/>
    <property type="match status" value="1"/>
</dbReference>
<evidence type="ECO:0000313" key="12">
    <source>
        <dbReference type="Proteomes" id="UP000284379"/>
    </source>
</evidence>
<evidence type="ECO:0000256" key="3">
    <source>
        <dbReference type="ARBA" id="ARBA00022801"/>
    </source>
</evidence>
<dbReference type="Pfam" id="PF02065">
    <property type="entry name" value="Melibiase"/>
    <property type="match status" value="1"/>
</dbReference>
<dbReference type="FunFam" id="3.20.20.70:FF:000118">
    <property type="entry name" value="Alpha-galactosidase"/>
    <property type="match status" value="1"/>
</dbReference>
<dbReference type="GO" id="GO:0004557">
    <property type="term" value="F:alpha-galactosidase activity"/>
    <property type="evidence" value="ECO:0007669"/>
    <property type="project" value="UniProtKB-UniRule"/>
</dbReference>
<feature type="binding site" evidence="7">
    <location>
        <position position="542"/>
    </location>
    <ligand>
        <name>substrate</name>
    </ligand>
</feature>
<feature type="binding site" evidence="7">
    <location>
        <position position="520"/>
    </location>
    <ligand>
        <name>substrate</name>
    </ligand>
</feature>